<evidence type="ECO:0000313" key="3">
    <source>
        <dbReference type="Proteomes" id="UP000190837"/>
    </source>
</evidence>
<name>A0A1C3H433_9GAMM</name>
<feature type="chain" id="PRO_5008674835" evidence="1">
    <location>
        <begin position="21"/>
        <end position="253"/>
    </location>
</feature>
<proteinExistence type="predicted"/>
<feature type="signal peptide" evidence="1">
    <location>
        <begin position="1"/>
        <end position="20"/>
    </location>
</feature>
<dbReference type="AlphaFoldDB" id="A0A1C3H433"/>
<reference evidence="3" key="1">
    <citation type="submission" date="2016-04" db="EMBL/GenBank/DDBJ databases">
        <authorList>
            <person name="Tagini F."/>
        </authorList>
    </citation>
    <scope>NUCLEOTIDE SEQUENCE [LARGE SCALE GENOMIC DNA]</scope>
    <source>
        <strain evidence="3">CHUV0807</strain>
    </source>
</reference>
<dbReference type="EMBL" id="FKLO01000043">
    <property type="protein sequence ID" value="SAM63503.1"/>
    <property type="molecule type" value="Genomic_DNA"/>
</dbReference>
<gene>
    <name evidence="2" type="ORF">CHUV0807_1123</name>
</gene>
<organism evidence="2 3">
    <name type="scientific">Cardiobacterium hominis</name>
    <dbReference type="NCBI Taxonomy" id="2718"/>
    <lineage>
        <taxon>Bacteria</taxon>
        <taxon>Pseudomonadati</taxon>
        <taxon>Pseudomonadota</taxon>
        <taxon>Gammaproteobacteria</taxon>
        <taxon>Cardiobacteriales</taxon>
        <taxon>Cardiobacteriaceae</taxon>
        <taxon>Cardiobacterium</taxon>
    </lineage>
</organism>
<accession>A0A1C3H433</accession>
<protein>
    <submittedName>
        <fullName evidence="2">Uncharacterized protein</fullName>
    </submittedName>
</protein>
<sequence>MKKNLLLLALTIACAHGANDAPFAALESVSGERFAAVANRIEYQNMMLLPEYAVTARHYYLAPGDAWLAHVEQGDNAARAWQGKRKLITSRSADSDRIEWWTDDARQRAAALIMSNEAVDNRGNHLLAWITLSPAQGRQDAEAVTQAMLQALAQRDSARMAALLYVPAKITNHTRYRHALQQCLRPHLHEIGDSEALREDGHSRAIRIHMQRADGTRDATLPLQKSDDGYAFILDTDAFSHCQKKHPRRPRRR</sequence>
<evidence type="ECO:0000313" key="2">
    <source>
        <dbReference type="EMBL" id="SAM63503.1"/>
    </source>
</evidence>
<dbReference type="Proteomes" id="UP000190837">
    <property type="component" value="Unassembled WGS sequence"/>
</dbReference>
<evidence type="ECO:0000256" key="1">
    <source>
        <dbReference type="SAM" id="SignalP"/>
    </source>
</evidence>
<dbReference type="RefSeq" id="WP_079540329.1">
    <property type="nucleotide sequence ID" value="NZ_CP171111.1"/>
</dbReference>
<keyword evidence="1" id="KW-0732">Signal</keyword>